<dbReference type="EMBL" id="KV750157">
    <property type="protein sequence ID" value="OCL06020.1"/>
    <property type="molecule type" value="Genomic_DNA"/>
</dbReference>
<dbReference type="Proteomes" id="UP000250140">
    <property type="component" value="Unassembled WGS sequence"/>
</dbReference>
<accession>A0A8E2JQL9</accession>
<proteinExistence type="predicted"/>
<organism evidence="2 3">
    <name type="scientific">Glonium stellatum</name>
    <dbReference type="NCBI Taxonomy" id="574774"/>
    <lineage>
        <taxon>Eukaryota</taxon>
        <taxon>Fungi</taxon>
        <taxon>Dikarya</taxon>
        <taxon>Ascomycota</taxon>
        <taxon>Pezizomycotina</taxon>
        <taxon>Dothideomycetes</taxon>
        <taxon>Pleosporomycetidae</taxon>
        <taxon>Gloniales</taxon>
        <taxon>Gloniaceae</taxon>
        <taxon>Glonium</taxon>
    </lineage>
</organism>
<keyword evidence="3" id="KW-1185">Reference proteome</keyword>
<sequence length="133" mass="14175">MAVDGTSMPNDAGQYRVIPSVARPDQANPPSDLSQASRAAAADNATDIPRSVRDRGQTGEVMTGIGDQLPANVEKKRLDDADLDPRAHGHDRAFKHAVKNAPFTKLAGEGPDVQPAPGEEGDGQDVLRERRRA</sequence>
<evidence type="ECO:0000256" key="1">
    <source>
        <dbReference type="SAM" id="MobiDB-lite"/>
    </source>
</evidence>
<evidence type="ECO:0000313" key="3">
    <source>
        <dbReference type="Proteomes" id="UP000250140"/>
    </source>
</evidence>
<dbReference type="AlphaFoldDB" id="A0A8E2JQL9"/>
<evidence type="ECO:0000313" key="2">
    <source>
        <dbReference type="EMBL" id="OCL06020.1"/>
    </source>
</evidence>
<gene>
    <name evidence="2" type="ORF">AOQ84DRAFT_86378</name>
</gene>
<feature type="compositionally biased region" description="Basic and acidic residues" evidence="1">
    <location>
        <begin position="73"/>
        <end position="94"/>
    </location>
</feature>
<name>A0A8E2JQL9_9PEZI</name>
<protein>
    <submittedName>
        <fullName evidence="2">Uncharacterized protein</fullName>
    </submittedName>
</protein>
<dbReference type="OrthoDB" id="5416172at2759"/>
<feature type="compositionally biased region" description="Low complexity" evidence="1">
    <location>
        <begin position="31"/>
        <end position="47"/>
    </location>
</feature>
<reference evidence="2 3" key="1">
    <citation type="journal article" date="2016" name="Nat. Commun.">
        <title>Ectomycorrhizal ecology is imprinted in the genome of the dominant symbiotic fungus Cenococcum geophilum.</title>
        <authorList>
            <consortium name="DOE Joint Genome Institute"/>
            <person name="Peter M."/>
            <person name="Kohler A."/>
            <person name="Ohm R.A."/>
            <person name="Kuo A."/>
            <person name="Krutzmann J."/>
            <person name="Morin E."/>
            <person name="Arend M."/>
            <person name="Barry K.W."/>
            <person name="Binder M."/>
            <person name="Choi C."/>
            <person name="Clum A."/>
            <person name="Copeland A."/>
            <person name="Grisel N."/>
            <person name="Haridas S."/>
            <person name="Kipfer T."/>
            <person name="LaButti K."/>
            <person name="Lindquist E."/>
            <person name="Lipzen A."/>
            <person name="Maire R."/>
            <person name="Meier B."/>
            <person name="Mihaltcheva S."/>
            <person name="Molinier V."/>
            <person name="Murat C."/>
            <person name="Poggeler S."/>
            <person name="Quandt C.A."/>
            <person name="Sperisen C."/>
            <person name="Tritt A."/>
            <person name="Tisserant E."/>
            <person name="Crous P.W."/>
            <person name="Henrissat B."/>
            <person name="Nehls U."/>
            <person name="Egli S."/>
            <person name="Spatafora J.W."/>
            <person name="Grigoriev I.V."/>
            <person name="Martin F.M."/>
        </authorList>
    </citation>
    <scope>NUCLEOTIDE SEQUENCE [LARGE SCALE GENOMIC DNA]</scope>
    <source>
        <strain evidence="2 3">CBS 207.34</strain>
    </source>
</reference>
<feature type="region of interest" description="Disordered" evidence="1">
    <location>
        <begin position="21"/>
        <end position="133"/>
    </location>
</feature>